<feature type="transmembrane region" description="Helical" evidence="13">
    <location>
        <begin position="22"/>
        <end position="44"/>
    </location>
</feature>
<comment type="similarity">
    <text evidence="2 11">Belongs to the G-protein coupled receptor T2R family.</text>
</comment>
<feature type="transmembrane region" description="Helical" evidence="13">
    <location>
        <begin position="143"/>
        <end position="166"/>
    </location>
</feature>
<dbReference type="InterPro" id="IPR007960">
    <property type="entry name" value="TAS2R"/>
</dbReference>
<dbReference type="Pfam" id="PF05296">
    <property type="entry name" value="TAS2R"/>
    <property type="match status" value="1"/>
</dbReference>
<name>A0A8C5FVL4_GADMO</name>
<comment type="subcellular location">
    <subcellularLocation>
        <location evidence="1 12">Membrane</location>
        <topology evidence="1 12">Multi-pass membrane protein</topology>
    </subcellularLocation>
</comment>
<evidence type="ECO:0000256" key="10">
    <source>
        <dbReference type="ARBA" id="ARBA00023224"/>
    </source>
</evidence>
<feature type="transmembrane region" description="Helical" evidence="13">
    <location>
        <begin position="279"/>
        <end position="299"/>
    </location>
</feature>
<keyword evidence="5 12" id="KW-0812">Transmembrane</keyword>
<dbReference type="PANTHER" id="PTHR11394">
    <property type="entry name" value="TASTE RECEPTOR TYPE 2"/>
    <property type="match status" value="1"/>
</dbReference>
<evidence type="ECO:0000256" key="8">
    <source>
        <dbReference type="ARBA" id="ARBA00023136"/>
    </source>
</evidence>
<keyword evidence="6 13" id="KW-1133">Transmembrane helix</keyword>
<evidence type="ECO:0000256" key="2">
    <source>
        <dbReference type="ARBA" id="ARBA00007376"/>
    </source>
</evidence>
<feature type="transmembrane region" description="Helical" evidence="13">
    <location>
        <begin position="246"/>
        <end position="267"/>
    </location>
</feature>
<keyword evidence="3 12" id="KW-0919">Taste</keyword>
<dbReference type="GO" id="GO:0033038">
    <property type="term" value="F:bitter taste receptor activity"/>
    <property type="evidence" value="ECO:0007669"/>
    <property type="project" value="InterPro"/>
</dbReference>
<dbReference type="GO" id="GO:0016020">
    <property type="term" value="C:membrane"/>
    <property type="evidence" value="ECO:0007669"/>
    <property type="project" value="UniProtKB-SubCell"/>
</dbReference>
<dbReference type="SUPFAM" id="SSF81321">
    <property type="entry name" value="Family A G protein-coupled receptor-like"/>
    <property type="match status" value="1"/>
</dbReference>
<keyword evidence="4 12" id="KW-0716">Sensory transduction</keyword>
<dbReference type="PANTHER" id="PTHR11394:SF148">
    <property type="entry name" value="TASTE RECEPTOR TYPE 2"/>
    <property type="match status" value="1"/>
</dbReference>
<evidence type="ECO:0000256" key="7">
    <source>
        <dbReference type="ARBA" id="ARBA00023040"/>
    </source>
</evidence>
<evidence type="ECO:0000256" key="6">
    <source>
        <dbReference type="ARBA" id="ARBA00022989"/>
    </source>
</evidence>
<evidence type="ECO:0000256" key="5">
    <source>
        <dbReference type="ARBA" id="ARBA00022692"/>
    </source>
</evidence>
<evidence type="ECO:0000256" key="3">
    <source>
        <dbReference type="ARBA" id="ARBA00022480"/>
    </source>
</evidence>
<sequence length="332" mass="37063">KSFEGFCGRETAGIAMKGTNKLAILIVTGMLAVTTVFFNLYILLMSLQSKAKKKWAPCETIIVALCVGNGAHQLVCLVWMTMDQIDQHCLITHAYYTTVLLLLFSLKFTIMWTTAFLTFYYSTKLVTTPNECYTQLQTAIVKHAAMVVFLIPLMGLVTCMPMMAVFHEYHTNETDALNEDCGMITPDTASGKAYDALYLVAADVLPGLLMIKCCVSISVHLAIHLQHMKSSTNGAHAPKLGTQMRVIRMTLSLVLVFLCFLVVDLYVNYQIAVKHDNAIGMTFFITSFYTTLSAMVLIYGKKTFWKKLSASCLSELPCLPRREEKQAPTDHK</sequence>
<dbReference type="GeneTree" id="ENSGT00730000113357"/>
<proteinExistence type="inferred from homology"/>
<evidence type="ECO:0000256" key="9">
    <source>
        <dbReference type="ARBA" id="ARBA00023170"/>
    </source>
</evidence>
<keyword evidence="15" id="KW-1185">Reference proteome</keyword>
<evidence type="ECO:0000256" key="12">
    <source>
        <dbReference type="RuleBase" id="RU004424"/>
    </source>
</evidence>
<dbReference type="OMA" id="LKFTIMW"/>
<dbReference type="AlphaFoldDB" id="A0A8C5FVL4"/>
<dbReference type="Ensembl" id="ENSGMOT00000076730.1">
    <property type="protein sequence ID" value="ENSGMOP00000064797.1"/>
    <property type="gene ID" value="ENSGMOG00000026101.1"/>
</dbReference>
<protein>
    <recommendedName>
        <fullName evidence="12">Taste receptor type 2</fullName>
    </recommendedName>
</protein>
<keyword evidence="8 12" id="KW-0472">Membrane</keyword>
<dbReference type="Gene3D" id="1.20.1070.10">
    <property type="entry name" value="Rhodopsin 7-helix transmembrane proteins"/>
    <property type="match status" value="1"/>
</dbReference>
<evidence type="ECO:0000313" key="14">
    <source>
        <dbReference type="Ensembl" id="ENSGMOP00000064797.1"/>
    </source>
</evidence>
<reference evidence="14" key="2">
    <citation type="submission" date="2025-09" db="UniProtKB">
        <authorList>
            <consortium name="Ensembl"/>
        </authorList>
    </citation>
    <scope>IDENTIFICATION</scope>
</reference>
<keyword evidence="7 12" id="KW-0297">G-protein coupled receptor</keyword>
<dbReference type="Proteomes" id="UP000694546">
    <property type="component" value="Chromosome 11"/>
</dbReference>
<keyword evidence="9 12" id="KW-0675">Receptor</keyword>
<evidence type="ECO:0000256" key="13">
    <source>
        <dbReference type="SAM" id="Phobius"/>
    </source>
</evidence>
<organism evidence="14 15">
    <name type="scientific">Gadus morhua</name>
    <name type="common">Atlantic cod</name>
    <dbReference type="NCBI Taxonomy" id="8049"/>
    <lineage>
        <taxon>Eukaryota</taxon>
        <taxon>Metazoa</taxon>
        <taxon>Chordata</taxon>
        <taxon>Craniata</taxon>
        <taxon>Vertebrata</taxon>
        <taxon>Euteleostomi</taxon>
        <taxon>Actinopterygii</taxon>
        <taxon>Neopterygii</taxon>
        <taxon>Teleostei</taxon>
        <taxon>Neoteleostei</taxon>
        <taxon>Acanthomorphata</taxon>
        <taxon>Zeiogadaria</taxon>
        <taxon>Gadariae</taxon>
        <taxon>Gadiformes</taxon>
        <taxon>Gadoidei</taxon>
        <taxon>Gadidae</taxon>
        <taxon>Gadus</taxon>
    </lineage>
</organism>
<keyword evidence="10 12" id="KW-0807">Transducer</keyword>
<dbReference type="GO" id="GO:0004930">
    <property type="term" value="F:G protein-coupled receptor activity"/>
    <property type="evidence" value="ECO:0007669"/>
    <property type="project" value="UniProtKB-KW"/>
</dbReference>
<evidence type="ECO:0000256" key="11">
    <source>
        <dbReference type="RuleBase" id="RU004423"/>
    </source>
</evidence>
<evidence type="ECO:0000313" key="15">
    <source>
        <dbReference type="Proteomes" id="UP000694546"/>
    </source>
</evidence>
<reference evidence="14" key="1">
    <citation type="submission" date="2025-08" db="UniProtKB">
        <authorList>
            <consortium name="Ensembl"/>
        </authorList>
    </citation>
    <scope>IDENTIFICATION</scope>
</reference>
<evidence type="ECO:0000256" key="4">
    <source>
        <dbReference type="ARBA" id="ARBA00022606"/>
    </source>
</evidence>
<feature type="transmembrane region" description="Helical" evidence="13">
    <location>
        <begin position="56"/>
        <end position="82"/>
    </location>
</feature>
<evidence type="ECO:0000256" key="1">
    <source>
        <dbReference type="ARBA" id="ARBA00004141"/>
    </source>
</evidence>
<dbReference type="CDD" id="cd00637">
    <property type="entry name" value="7tm_classA_rhodopsin-like"/>
    <property type="match status" value="1"/>
</dbReference>
<feature type="transmembrane region" description="Helical" evidence="13">
    <location>
        <begin position="94"/>
        <end position="122"/>
    </location>
</feature>
<feature type="transmembrane region" description="Helical" evidence="13">
    <location>
        <begin position="204"/>
        <end position="225"/>
    </location>
</feature>
<accession>A0A8C5FVL4</accession>